<keyword evidence="1" id="KW-0808">Transferase</keyword>
<protein>
    <submittedName>
        <fullName evidence="1">CDP-Glycerol:Poly(Glycerophosphate) glycerophosphotransferase</fullName>
    </submittedName>
</protein>
<name>A0A5P9CF90_9VIBR</name>
<dbReference type="InterPro" id="IPR007554">
    <property type="entry name" value="Glycerophosphate_synth"/>
</dbReference>
<dbReference type="PANTHER" id="PTHR37316">
    <property type="entry name" value="TEICHOIC ACID GLYCEROL-PHOSPHATE PRIMASE"/>
    <property type="match status" value="1"/>
</dbReference>
<dbReference type="RefSeq" id="WP_152429208.1">
    <property type="nucleotide sequence ID" value="NZ_CBCSDK010000020.1"/>
</dbReference>
<dbReference type="SUPFAM" id="SSF53756">
    <property type="entry name" value="UDP-Glycosyltransferase/glycogen phosphorylase"/>
    <property type="match status" value="1"/>
</dbReference>
<dbReference type="AlphaFoldDB" id="A0A5P9CF90"/>
<dbReference type="InterPro" id="IPR051612">
    <property type="entry name" value="Teichoic_Acid_Biosynth"/>
</dbReference>
<dbReference type="InterPro" id="IPR043148">
    <property type="entry name" value="TagF_C"/>
</dbReference>
<sequence>MSKFLYSIYDLVKGTYIDRRKVKIRKQCEEFKYSKYDVAFYMSGGYDSIYQYNVWKCIISEMLSRGIRVVTIHRSISTYTHCKHVGECKFLSFDLDDLIGFYASKGVKVILYPNNRMKNFQSLSYNGATHVFINHGESEKSSMFSNQAKAYDYVFVAGELAKERYIRHVANIDERKLIKVGRPQLDFIETAKLEIPKNKKVVLYAPTWEGTHQEMNYSSIGEDAYEMVSKFIANENYFLLYKPHPSLGSKSTIHKKYHRKIIDLVDKEKNSLFFNGININALYCYVDFAIFDNSSVIIDYLSTEKPYVIVDRFYVDRNEHVPEMAKGNNILVNENELYSLPLTIPDLIRGHDLERARSKRLLYLGDLSVNESTELFISEIKKRLS</sequence>
<evidence type="ECO:0000313" key="1">
    <source>
        <dbReference type="EMBL" id="QFT24874.1"/>
    </source>
</evidence>
<dbReference type="GO" id="GO:0047355">
    <property type="term" value="F:CDP-glycerol glycerophosphotransferase activity"/>
    <property type="evidence" value="ECO:0007669"/>
    <property type="project" value="InterPro"/>
</dbReference>
<dbReference type="GO" id="GO:0016020">
    <property type="term" value="C:membrane"/>
    <property type="evidence" value="ECO:0007669"/>
    <property type="project" value="InterPro"/>
</dbReference>
<dbReference type="OrthoDB" id="7806295at2"/>
<dbReference type="KEGG" id="vaq:FIV01_00140"/>
<dbReference type="Pfam" id="PF04464">
    <property type="entry name" value="Glyphos_transf"/>
    <property type="match status" value="1"/>
</dbReference>
<gene>
    <name evidence="1" type="ORF">FIV01_00140</name>
</gene>
<organism evidence="1 2">
    <name type="scientific">Vibrio aquimaris</name>
    <dbReference type="NCBI Taxonomy" id="2587862"/>
    <lineage>
        <taxon>Bacteria</taxon>
        <taxon>Pseudomonadati</taxon>
        <taxon>Pseudomonadota</taxon>
        <taxon>Gammaproteobacteria</taxon>
        <taxon>Vibrionales</taxon>
        <taxon>Vibrionaceae</taxon>
        <taxon>Vibrio</taxon>
    </lineage>
</organism>
<evidence type="ECO:0000313" key="2">
    <source>
        <dbReference type="Proteomes" id="UP000326936"/>
    </source>
</evidence>
<proteinExistence type="predicted"/>
<dbReference type="EMBL" id="CP045350">
    <property type="protein sequence ID" value="QFT24874.1"/>
    <property type="molecule type" value="Genomic_DNA"/>
</dbReference>
<reference evidence="1 2" key="1">
    <citation type="submission" date="2019-10" db="EMBL/GenBank/DDBJ databases">
        <title>Complete genome sequence of Vibrio sp. strain THAF100, isolated from non-filtered water from the water column of tank 6 of a marine aquarium containing stony-coral fragments. Water maintained at 26 degree C.</title>
        <authorList>
            <person name="Ruckert C."/>
            <person name="Franco A."/>
            <person name="Kalinowski J."/>
            <person name="Glaeser S."/>
        </authorList>
    </citation>
    <scope>NUCLEOTIDE SEQUENCE [LARGE SCALE GENOMIC DNA]</scope>
    <source>
        <strain evidence="1 2">THAF100</strain>
    </source>
</reference>
<keyword evidence="2" id="KW-1185">Reference proteome</keyword>
<dbReference type="Gene3D" id="3.40.50.12580">
    <property type="match status" value="1"/>
</dbReference>
<accession>A0A5P9CF90</accession>
<dbReference type="Proteomes" id="UP000326936">
    <property type="component" value="Chromosome"/>
</dbReference>
<dbReference type="PANTHER" id="PTHR37316:SF3">
    <property type="entry name" value="TEICHOIC ACID GLYCEROL-PHOSPHATE TRANSFERASE"/>
    <property type="match status" value="1"/>
</dbReference>